<protein>
    <submittedName>
        <fullName evidence="1">Uncharacterized protein</fullName>
    </submittedName>
</protein>
<evidence type="ECO:0000313" key="1">
    <source>
        <dbReference type="EMBL" id="EGU69214.1"/>
    </source>
</evidence>
<accession>A0AAV3EHI9</accession>
<dbReference type="AlphaFoldDB" id="A0AAV3EHI9"/>
<evidence type="ECO:0000313" key="2">
    <source>
        <dbReference type="Proteomes" id="UP000004274"/>
    </source>
</evidence>
<name>A0AAV3EHI9_STRCR</name>
<proteinExistence type="predicted"/>
<organism evidence="1 2">
    <name type="scientific">Streptococcus cristatus ATCC 51100</name>
    <dbReference type="NCBI Taxonomy" id="889201"/>
    <lineage>
        <taxon>Bacteria</taxon>
        <taxon>Bacillati</taxon>
        <taxon>Bacillota</taxon>
        <taxon>Bacilli</taxon>
        <taxon>Lactobacillales</taxon>
        <taxon>Streptococcaceae</taxon>
        <taxon>Streptococcus</taxon>
    </lineage>
</organism>
<sequence length="42" mass="4932">MSLRLFSISLLLLLFEKNDNFPNAFVSRKILQGKKPYSIFKN</sequence>
<gene>
    <name evidence="1" type="ORF">HMPREF9960_0348</name>
</gene>
<dbReference type="EMBL" id="AFUE01000001">
    <property type="protein sequence ID" value="EGU69214.1"/>
    <property type="molecule type" value="Genomic_DNA"/>
</dbReference>
<reference evidence="1 2" key="1">
    <citation type="submission" date="2011-05" db="EMBL/GenBank/DDBJ databases">
        <authorList>
            <person name="Durkin A.S."/>
            <person name="McCorrison J."/>
            <person name="Torralba M."/>
            <person name="Gillis M."/>
            <person name="Methe B."/>
            <person name="Sutton G."/>
            <person name="Nelson K.E."/>
        </authorList>
    </citation>
    <scope>NUCLEOTIDE SEQUENCE [LARGE SCALE GENOMIC DNA]</scope>
    <source>
        <strain evidence="1 2">ATCC 51100</strain>
    </source>
</reference>
<comment type="caution">
    <text evidence="1">The sequence shown here is derived from an EMBL/GenBank/DDBJ whole genome shotgun (WGS) entry which is preliminary data.</text>
</comment>
<dbReference type="Proteomes" id="UP000004274">
    <property type="component" value="Unassembled WGS sequence"/>
</dbReference>